<dbReference type="Pfam" id="PF00160">
    <property type="entry name" value="Pro_isomerase"/>
    <property type="match status" value="1"/>
</dbReference>
<dbReference type="CDD" id="cd01920">
    <property type="entry name" value="cyclophilin_EcCYP_like"/>
    <property type="match status" value="1"/>
</dbReference>
<accession>A0ABY5ZQS4</accession>
<dbReference type="PIRSF" id="PIRSF001467">
    <property type="entry name" value="Peptidylpro_ismrse"/>
    <property type="match status" value="1"/>
</dbReference>
<dbReference type="PROSITE" id="PS00170">
    <property type="entry name" value="CSA_PPIASE_1"/>
    <property type="match status" value="1"/>
</dbReference>
<dbReference type="InterPro" id="IPR029000">
    <property type="entry name" value="Cyclophilin-like_dom_sf"/>
</dbReference>
<dbReference type="InterPro" id="IPR024936">
    <property type="entry name" value="Cyclophilin-type_PPIase"/>
</dbReference>
<feature type="domain" description="PPIase cyclophilin-type" evidence="6">
    <location>
        <begin position="11"/>
        <end position="168"/>
    </location>
</feature>
<evidence type="ECO:0000256" key="4">
    <source>
        <dbReference type="ARBA" id="ARBA00023235"/>
    </source>
</evidence>
<evidence type="ECO:0000259" key="6">
    <source>
        <dbReference type="PROSITE" id="PS50072"/>
    </source>
</evidence>
<comment type="similarity">
    <text evidence="2 5">Belongs to the cyclophilin-type PPIase family.</text>
</comment>
<dbReference type="Gene3D" id="2.40.100.10">
    <property type="entry name" value="Cyclophilin-like"/>
    <property type="match status" value="1"/>
</dbReference>
<evidence type="ECO:0000256" key="5">
    <source>
        <dbReference type="RuleBase" id="RU363019"/>
    </source>
</evidence>
<reference evidence="7" key="1">
    <citation type="journal article" date="2022" name="Environ. Microbiol.">
        <title>Geoalkalibacter halelectricus SAP #1 sp. nov. possessing extracellular electron transfer and mineral#reducing capabilities from a haloalkaline environment.</title>
        <authorList>
            <person name="Yadav S."/>
            <person name="Singh R."/>
            <person name="Sundharam S.S."/>
            <person name="Chaudhary S."/>
            <person name="Krishnamurthi S."/>
            <person name="Patil S.A."/>
        </authorList>
    </citation>
    <scope>NUCLEOTIDE SEQUENCE</scope>
    <source>
        <strain evidence="7">SAP-1</strain>
    </source>
</reference>
<dbReference type="GO" id="GO:0016853">
    <property type="term" value="F:isomerase activity"/>
    <property type="evidence" value="ECO:0007669"/>
    <property type="project" value="UniProtKB-KW"/>
</dbReference>
<dbReference type="EMBL" id="CP092109">
    <property type="protein sequence ID" value="UWZ81189.1"/>
    <property type="molecule type" value="Genomic_DNA"/>
</dbReference>
<evidence type="ECO:0000256" key="3">
    <source>
        <dbReference type="ARBA" id="ARBA00023110"/>
    </source>
</evidence>
<dbReference type="PROSITE" id="PS50072">
    <property type="entry name" value="CSA_PPIASE_2"/>
    <property type="match status" value="1"/>
</dbReference>
<evidence type="ECO:0000313" key="8">
    <source>
        <dbReference type="Proteomes" id="UP001060414"/>
    </source>
</evidence>
<dbReference type="SUPFAM" id="SSF50891">
    <property type="entry name" value="Cyclophilin-like"/>
    <property type="match status" value="1"/>
</dbReference>
<protein>
    <recommendedName>
        <fullName evidence="5">Peptidyl-prolyl cis-trans isomerase</fullName>
        <shortName evidence="5">PPIase</shortName>
        <ecNumber evidence="5">5.2.1.8</ecNumber>
    </recommendedName>
</protein>
<name>A0ABY5ZQS4_9BACT</name>
<evidence type="ECO:0000313" key="7">
    <source>
        <dbReference type="EMBL" id="UWZ81189.1"/>
    </source>
</evidence>
<dbReference type="PANTHER" id="PTHR43246">
    <property type="entry name" value="PEPTIDYL-PROLYL CIS-TRANS ISOMERASE CYP38, CHLOROPLASTIC"/>
    <property type="match status" value="1"/>
</dbReference>
<sequence>MEQKNPQVVLHTSHGEVTVELFAQQAPASTENFLAYAREGYYDGTIFHRVIGNFMIQGGGLTPDMQNKKTKAPIKNEADNGLKNERGTLAMARTQVVDSATSQFFINVTDNDFLNHRDKTPNGYGYAVFGKVVQGMDVVDAIRKVPTGNAGFHQDVPKEPVLIEKAEVLNEGA</sequence>
<gene>
    <name evidence="7" type="ORF">L9S41_07305</name>
</gene>
<keyword evidence="8" id="KW-1185">Reference proteome</keyword>
<evidence type="ECO:0000256" key="2">
    <source>
        <dbReference type="ARBA" id="ARBA00007365"/>
    </source>
</evidence>
<proteinExistence type="inferred from homology"/>
<evidence type="ECO:0000256" key="1">
    <source>
        <dbReference type="ARBA" id="ARBA00002388"/>
    </source>
</evidence>
<dbReference type="EC" id="5.2.1.8" evidence="5"/>
<dbReference type="Proteomes" id="UP001060414">
    <property type="component" value="Chromosome"/>
</dbReference>
<keyword evidence="3 5" id="KW-0697">Rotamase</keyword>
<comment type="function">
    <text evidence="1 5">PPIases accelerate the folding of proteins. It catalyzes the cis-trans isomerization of proline imidic peptide bonds in oligopeptides.</text>
</comment>
<dbReference type="InterPro" id="IPR020892">
    <property type="entry name" value="Cyclophilin-type_PPIase_CS"/>
</dbReference>
<comment type="catalytic activity">
    <reaction evidence="5">
        <text>[protein]-peptidylproline (omega=180) = [protein]-peptidylproline (omega=0)</text>
        <dbReference type="Rhea" id="RHEA:16237"/>
        <dbReference type="Rhea" id="RHEA-COMP:10747"/>
        <dbReference type="Rhea" id="RHEA-COMP:10748"/>
        <dbReference type="ChEBI" id="CHEBI:83833"/>
        <dbReference type="ChEBI" id="CHEBI:83834"/>
        <dbReference type="EC" id="5.2.1.8"/>
    </reaction>
</comment>
<dbReference type="RefSeq" id="WP_260749562.1">
    <property type="nucleotide sequence ID" value="NZ_CP092109.1"/>
</dbReference>
<keyword evidence="4 5" id="KW-0413">Isomerase</keyword>
<organism evidence="7 8">
    <name type="scientific">Geoalkalibacter halelectricus</name>
    <dbReference type="NCBI Taxonomy" id="2847045"/>
    <lineage>
        <taxon>Bacteria</taxon>
        <taxon>Pseudomonadati</taxon>
        <taxon>Thermodesulfobacteriota</taxon>
        <taxon>Desulfuromonadia</taxon>
        <taxon>Desulfuromonadales</taxon>
        <taxon>Geoalkalibacteraceae</taxon>
        <taxon>Geoalkalibacter</taxon>
    </lineage>
</organism>
<dbReference type="InterPro" id="IPR044665">
    <property type="entry name" value="E_coli_cyclophilin_A-like"/>
</dbReference>
<dbReference type="PRINTS" id="PR00153">
    <property type="entry name" value="CSAPPISMRASE"/>
</dbReference>
<dbReference type="InterPro" id="IPR002130">
    <property type="entry name" value="Cyclophilin-type_PPIase_dom"/>
</dbReference>